<organism evidence="3 4">
    <name type="scientific">Lachnellula arida</name>
    <dbReference type="NCBI Taxonomy" id="1316785"/>
    <lineage>
        <taxon>Eukaryota</taxon>
        <taxon>Fungi</taxon>
        <taxon>Dikarya</taxon>
        <taxon>Ascomycota</taxon>
        <taxon>Pezizomycotina</taxon>
        <taxon>Leotiomycetes</taxon>
        <taxon>Helotiales</taxon>
        <taxon>Lachnaceae</taxon>
        <taxon>Lachnellula</taxon>
    </lineage>
</organism>
<feature type="region of interest" description="Disordered" evidence="1">
    <location>
        <begin position="1"/>
        <end position="41"/>
    </location>
</feature>
<proteinExistence type="predicted"/>
<dbReference type="InterPro" id="IPR041667">
    <property type="entry name" value="Cupin_8"/>
</dbReference>
<sequence>MPPQMHEDVGKFASLIPQSQESVQSSATKQKVRPDSAHDSGSVEALLETCWSFTDPEPLKTLLAQSSRPDTKHDPKERSLLSCGTPILQLLLSLCTIARVQDHFSKFGHIVHRLDDLILIAREKCYAFPYKDVPFCWIELFRFASFLKASVLAMESTWGSTKQVSPRNTKSKVSQVEFPGLSERTIDEMVEAIDTALIMAGHPSDDKARVKVNGILEALQRIHERKVSNNADIPSPSKRPRLDDGPFSRTSLKPAVQRPVSIFSDPSLPAFERHMQHPNNEGLGPGPLLIKGLLTEWPALTKWKDISYLRSNTIGGRRLVPVEIGKSYVDSAWGQSIITFNKFLDNYVLDSPENVGNGMAYLAQYDLFEHIPALRNDIMIPDLCYATCSPPHHSSPFLTKHSALPRLEDPMLNAWFGPAGTVSPMHTDPYHNILAQVVGRKYVRLYAPREHKKLYPRGIEEGGVDMSNTSNVDVGLISGLDDNVDGEKAAIDEFPLFKEAEYVDVILEAGDCLYIPLGWWHYVKSLSTLLHNSNNRYFYIARNDVKQFIPRKVRISIIASSGDFGHVLLGYMAALKFRVGCV</sequence>
<dbReference type="Proteomes" id="UP000469559">
    <property type="component" value="Unassembled WGS sequence"/>
</dbReference>
<dbReference type="PROSITE" id="PS51184">
    <property type="entry name" value="JMJC"/>
    <property type="match status" value="1"/>
</dbReference>
<keyword evidence="4" id="KW-1185">Reference proteome</keyword>
<evidence type="ECO:0000313" key="4">
    <source>
        <dbReference type="Proteomes" id="UP000469559"/>
    </source>
</evidence>
<comment type="caution">
    <text evidence="3">The sequence shown here is derived from an EMBL/GenBank/DDBJ whole genome shotgun (WGS) entry which is preliminary data.</text>
</comment>
<evidence type="ECO:0000256" key="1">
    <source>
        <dbReference type="SAM" id="MobiDB-lite"/>
    </source>
</evidence>
<dbReference type="Gene3D" id="2.60.120.650">
    <property type="entry name" value="Cupin"/>
    <property type="match status" value="1"/>
</dbReference>
<dbReference type="EMBL" id="QGMF01000020">
    <property type="protein sequence ID" value="TVY21323.1"/>
    <property type="molecule type" value="Genomic_DNA"/>
</dbReference>
<reference evidence="3 4" key="1">
    <citation type="submission" date="2018-05" db="EMBL/GenBank/DDBJ databases">
        <title>Whole genome sequencing for identification of molecular markers to develop diagnostic detection tools for the regulated plant pathogen Lachnellula willkommii.</title>
        <authorList>
            <person name="Giroux E."/>
            <person name="Bilodeau G."/>
        </authorList>
    </citation>
    <scope>NUCLEOTIDE SEQUENCE [LARGE SCALE GENOMIC DNA]</scope>
    <source>
        <strain evidence="3 4">CBS 203.66</strain>
    </source>
</reference>
<evidence type="ECO:0000313" key="3">
    <source>
        <dbReference type="EMBL" id="TVY21323.1"/>
    </source>
</evidence>
<feature type="region of interest" description="Disordered" evidence="1">
    <location>
        <begin position="227"/>
        <end position="250"/>
    </location>
</feature>
<accession>A0A8T9BS09</accession>
<dbReference type="PANTHER" id="PTHR12461">
    <property type="entry name" value="HYPOXIA-INDUCIBLE FACTOR 1 ALPHA INHIBITOR-RELATED"/>
    <property type="match status" value="1"/>
</dbReference>
<dbReference type="SMART" id="SM00558">
    <property type="entry name" value="JmjC"/>
    <property type="match status" value="1"/>
</dbReference>
<dbReference type="PANTHER" id="PTHR12461:SF101">
    <property type="entry name" value="TRNA WYBUTOSINE-SYNTHESIZING PROTEIN 4"/>
    <property type="match status" value="1"/>
</dbReference>
<dbReference type="AlphaFoldDB" id="A0A8T9BS09"/>
<dbReference type="SUPFAM" id="SSF51197">
    <property type="entry name" value="Clavaminate synthase-like"/>
    <property type="match status" value="1"/>
</dbReference>
<name>A0A8T9BS09_9HELO</name>
<feature type="domain" description="JmjC" evidence="2">
    <location>
        <begin position="360"/>
        <end position="552"/>
    </location>
</feature>
<evidence type="ECO:0000259" key="2">
    <source>
        <dbReference type="PROSITE" id="PS51184"/>
    </source>
</evidence>
<feature type="compositionally biased region" description="Polar residues" evidence="1">
    <location>
        <begin position="16"/>
        <end position="29"/>
    </location>
</feature>
<dbReference type="InterPro" id="IPR003347">
    <property type="entry name" value="JmjC_dom"/>
</dbReference>
<protein>
    <submittedName>
        <fullName evidence="3">Lysine-specific demethylase 8</fullName>
    </submittedName>
</protein>
<gene>
    <name evidence="3" type="primary">kdm8</name>
    <name evidence="3" type="ORF">LARI1_G003072</name>
</gene>
<feature type="compositionally biased region" description="Basic and acidic residues" evidence="1">
    <location>
        <begin position="1"/>
        <end position="10"/>
    </location>
</feature>
<dbReference type="Pfam" id="PF13621">
    <property type="entry name" value="Cupin_8"/>
    <property type="match status" value="1"/>
</dbReference>
<dbReference type="OrthoDB" id="47172at2759"/>